<evidence type="ECO:0000313" key="6">
    <source>
        <dbReference type="Proteomes" id="UP001207588"/>
    </source>
</evidence>
<reference evidence="3" key="3">
    <citation type="journal article" date="2022" name="BMC Genomics">
        <title>Comparative genome analysis of mycobacteria focusing on tRNA and non-coding RNA.</title>
        <authorList>
            <person name="Behra P.R.K."/>
            <person name="Pettersson B.M.F."/>
            <person name="Ramesh M."/>
            <person name="Das S."/>
            <person name="Dasgupta S."/>
            <person name="Kirsebom L.A."/>
        </authorList>
    </citation>
    <scope>NUCLEOTIDE SEQUENCE</scope>
    <source>
        <strain evidence="3">DSM 45439</strain>
    </source>
</reference>
<accession>A0AAW5SEV9</accession>
<dbReference type="InterPro" id="IPR038765">
    <property type="entry name" value="Papain-like_cys_pep_sf"/>
</dbReference>
<dbReference type="Proteomes" id="UP000192293">
    <property type="component" value="Unassembled WGS sequence"/>
</dbReference>
<reference evidence="3" key="2">
    <citation type="submission" date="2020-07" db="EMBL/GenBank/DDBJ databases">
        <authorList>
            <person name="Pettersson B.M.F."/>
            <person name="Behra P.R.K."/>
            <person name="Ramesh M."/>
            <person name="Das S."/>
            <person name="Dasgupta S."/>
            <person name="Kirsebom L.A."/>
        </authorList>
    </citation>
    <scope>NUCLEOTIDE SEQUENCE</scope>
    <source>
        <strain evidence="3">DSM 45439</strain>
    </source>
</reference>
<evidence type="ECO:0000313" key="3">
    <source>
        <dbReference type="EMBL" id="MCV6993022.1"/>
    </source>
</evidence>
<evidence type="ECO:0000313" key="5">
    <source>
        <dbReference type="Proteomes" id="UP000192293"/>
    </source>
</evidence>
<keyword evidence="5" id="KW-1185">Reference proteome</keyword>
<dbReference type="AlphaFoldDB" id="A0AAW5SEV9"/>
<name>A0AAW5SEV9_MYCBC</name>
<dbReference type="Proteomes" id="UP001207588">
    <property type="component" value="Unassembled WGS sequence"/>
</dbReference>
<gene>
    <name evidence="4" type="ORF">BST19_20720</name>
    <name evidence="3" type="ORF">H7I91_27860</name>
</gene>
<protein>
    <submittedName>
        <fullName evidence="3">C40 family peptidase</fullName>
    </submittedName>
</protein>
<keyword evidence="2" id="KW-0472">Membrane</keyword>
<dbReference type="RefSeq" id="WP_264020950.1">
    <property type="nucleotide sequence ID" value="NZ_JACKTG010000092.1"/>
</dbReference>
<comment type="caution">
    <text evidence="3">The sequence shown here is derived from an EMBL/GenBank/DDBJ whole genome shotgun (WGS) entry which is preliminary data.</text>
</comment>
<evidence type="ECO:0000313" key="4">
    <source>
        <dbReference type="EMBL" id="ORA44956.1"/>
    </source>
</evidence>
<keyword evidence="2" id="KW-0812">Transmembrane</keyword>
<feature type="region of interest" description="Disordered" evidence="1">
    <location>
        <begin position="110"/>
        <end position="168"/>
    </location>
</feature>
<organism evidence="3 6">
    <name type="scientific">Mycobacterium bouchedurhonense</name>
    <dbReference type="NCBI Taxonomy" id="701041"/>
    <lineage>
        <taxon>Bacteria</taxon>
        <taxon>Bacillati</taxon>
        <taxon>Actinomycetota</taxon>
        <taxon>Actinomycetes</taxon>
        <taxon>Mycobacteriales</taxon>
        <taxon>Mycobacteriaceae</taxon>
        <taxon>Mycobacterium</taxon>
        <taxon>Mycobacterium avium complex (MAC)</taxon>
    </lineage>
</organism>
<sequence>MTMPSPQPARQPALKSVLGAVAVQGTRKVAASAGSAAVGALGWPVIVAIVAIVAVLALVLLVTAIVALSRMSDQRSDFSYQCESRLGYSVGNTASFEVVPRLATSVSLDQAPPTTTWETTLLQPATTTPPTTTPTSTSTTTATTTTASSTNSTSPSNPYATLTAPPSADAKTTACANAVRTGDVVKAPLKTPGDDTGRRAAALAHGQVGQMATASDGSTAGPTNNAFSAANLVRYAYYQATGGAITLPKDVAQQIATGDRVDPTAISPGDLVFFNFTPEHGPTAVMLAITPTLGIDATTLNQPIAVGVLPTGNVIIKRPRVHTNQEVPTP</sequence>
<evidence type="ECO:0000256" key="1">
    <source>
        <dbReference type="SAM" id="MobiDB-lite"/>
    </source>
</evidence>
<dbReference type="EMBL" id="MVHL01000040">
    <property type="protein sequence ID" value="ORA44956.1"/>
    <property type="molecule type" value="Genomic_DNA"/>
</dbReference>
<feature type="compositionally biased region" description="Low complexity" evidence="1">
    <location>
        <begin position="111"/>
        <end position="161"/>
    </location>
</feature>
<evidence type="ECO:0000256" key="2">
    <source>
        <dbReference type="SAM" id="Phobius"/>
    </source>
</evidence>
<dbReference type="EMBL" id="JACKTG010000092">
    <property type="protein sequence ID" value="MCV6993022.1"/>
    <property type="molecule type" value="Genomic_DNA"/>
</dbReference>
<reference evidence="4 5" key="1">
    <citation type="submission" date="2017-02" db="EMBL/GenBank/DDBJ databases">
        <title>The new phylogeny of genus Mycobacterium.</title>
        <authorList>
            <person name="Tortoli E."/>
            <person name="Trovato A."/>
            <person name="Cirillo D.M."/>
        </authorList>
    </citation>
    <scope>NUCLEOTIDE SEQUENCE [LARGE SCALE GENOMIC DNA]</scope>
    <source>
        <strain evidence="4 5">DSM 45439</strain>
    </source>
</reference>
<feature type="transmembrane region" description="Helical" evidence="2">
    <location>
        <begin position="41"/>
        <end position="68"/>
    </location>
</feature>
<dbReference type="Gene3D" id="3.90.1720.10">
    <property type="entry name" value="endopeptidase domain like (from Nostoc punctiforme)"/>
    <property type="match status" value="1"/>
</dbReference>
<dbReference type="SUPFAM" id="SSF54001">
    <property type="entry name" value="Cysteine proteinases"/>
    <property type="match status" value="1"/>
</dbReference>
<proteinExistence type="predicted"/>
<keyword evidence="2" id="KW-1133">Transmembrane helix</keyword>